<dbReference type="PANTHER" id="PTHR43625:SF40">
    <property type="entry name" value="ALDO-KETO REDUCTASE YAKC [NADP(+)]"/>
    <property type="match status" value="1"/>
</dbReference>
<dbReference type="GO" id="GO:0005737">
    <property type="term" value="C:cytoplasm"/>
    <property type="evidence" value="ECO:0007669"/>
    <property type="project" value="TreeGrafter"/>
</dbReference>
<gene>
    <name evidence="3" type="primary">yhdN_4</name>
    <name evidence="3" type="ORF">ROA7023_02912</name>
</gene>
<dbReference type="Pfam" id="PF00248">
    <property type="entry name" value="Aldo_ket_red"/>
    <property type="match status" value="1"/>
</dbReference>
<name>A0A1Y5TEW7_9RHOB</name>
<dbReference type="InterPro" id="IPR020471">
    <property type="entry name" value="AKR"/>
</dbReference>
<sequence length="328" mass="35263">MQTDLPTRAFGRTGMDITRTGFGAWAIGGNMWGPQVDADSIAAIRHAVEAGINWIDTAAVYGNGHSEEVIRAALEPYGTDDRPYVFTKGGIIRDSEGKNPQRIAANIRAQCEESLRRLGVEQLDLYQLHWPADDVSLEESWGAMLKLKEDGLAAHVGLSNHWVEQLSEAEQIGHVETLQPPFSAIKRTAGNTVLPWCEMRQTGVICYSPMQAGLLTGAFTAERAAALDENDWRRENPDFQGDALAANLALAEALKPIAEKHGVSQGAIALGWCMAWPGLSGTIVGARSPEQVDGWLPAASMRLDAGDMEAIAVAIEETGAGEGPPRPA</sequence>
<feature type="domain" description="NADP-dependent oxidoreductase" evidence="2">
    <location>
        <begin position="21"/>
        <end position="312"/>
    </location>
</feature>
<evidence type="ECO:0000259" key="2">
    <source>
        <dbReference type="Pfam" id="PF00248"/>
    </source>
</evidence>
<dbReference type="EC" id="1.1.1.-" evidence="3"/>
<proteinExistence type="predicted"/>
<dbReference type="GO" id="GO:0016491">
    <property type="term" value="F:oxidoreductase activity"/>
    <property type="evidence" value="ECO:0007669"/>
    <property type="project" value="UniProtKB-KW"/>
</dbReference>
<dbReference type="InterPro" id="IPR036812">
    <property type="entry name" value="NAD(P)_OxRdtase_dom_sf"/>
</dbReference>
<dbReference type="Proteomes" id="UP000193900">
    <property type="component" value="Unassembled WGS sequence"/>
</dbReference>
<evidence type="ECO:0000313" key="3">
    <source>
        <dbReference type="EMBL" id="SLN62494.1"/>
    </source>
</evidence>
<dbReference type="SUPFAM" id="SSF51430">
    <property type="entry name" value="NAD(P)-linked oxidoreductase"/>
    <property type="match status" value="1"/>
</dbReference>
<keyword evidence="4" id="KW-1185">Reference proteome</keyword>
<dbReference type="AlphaFoldDB" id="A0A1Y5TEW7"/>
<dbReference type="OrthoDB" id="9803483at2"/>
<accession>A0A1Y5TEW7</accession>
<dbReference type="RefSeq" id="WP_085879726.1">
    <property type="nucleotide sequence ID" value="NZ_FWFZ01000016.1"/>
</dbReference>
<dbReference type="InterPro" id="IPR023210">
    <property type="entry name" value="NADP_OxRdtase_dom"/>
</dbReference>
<evidence type="ECO:0000313" key="4">
    <source>
        <dbReference type="Proteomes" id="UP000193900"/>
    </source>
</evidence>
<keyword evidence="1 3" id="KW-0560">Oxidoreductase</keyword>
<dbReference type="PANTHER" id="PTHR43625">
    <property type="entry name" value="AFLATOXIN B1 ALDEHYDE REDUCTASE"/>
    <property type="match status" value="1"/>
</dbReference>
<dbReference type="InterPro" id="IPR050791">
    <property type="entry name" value="Aldo-Keto_reductase"/>
</dbReference>
<dbReference type="PRINTS" id="PR00069">
    <property type="entry name" value="ALDKETRDTASE"/>
</dbReference>
<evidence type="ECO:0000256" key="1">
    <source>
        <dbReference type="ARBA" id="ARBA00023002"/>
    </source>
</evidence>
<dbReference type="CDD" id="cd19102">
    <property type="entry name" value="AKR_unchar"/>
    <property type="match status" value="1"/>
</dbReference>
<dbReference type="EMBL" id="FWFZ01000016">
    <property type="protein sequence ID" value="SLN62494.1"/>
    <property type="molecule type" value="Genomic_DNA"/>
</dbReference>
<protein>
    <submittedName>
        <fullName evidence="3">General stress protein 69</fullName>
        <ecNumber evidence="3">1.1.1.-</ecNumber>
    </submittedName>
</protein>
<organism evidence="3 4">
    <name type="scientific">Roseisalinus antarcticus</name>
    <dbReference type="NCBI Taxonomy" id="254357"/>
    <lineage>
        <taxon>Bacteria</taxon>
        <taxon>Pseudomonadati</taxon>
        <taxon>Pseudomonadota</taxon>
        <taxon>Alphaproteobacteria</taxon>
        <taxon>Rhodobacterales</taxon>
        <taxon>Roseobacteraceae</taxon>
        <taxon>Roseisalinus</taxon>
    </lineage>
</organism>
<reference evidence="3 4" key="1">
    <citation type="submission" date="2017-03" db="EMBL/GenBank/DDBJ databases">
        <authorList>
            <person name="Afonso C.L."/>
            <person name="Miller P.J."/>
            <person name="Scott M.A."/>
            <person name="Spackman E."/>
            <person name="Goraichik I."/>
            <person name="Dimitrov K.M."/>
            <person name="Suarez D.L."/>
            <person name="Swayne D.E."/>
        </authorList>
    </citation>
    <scope>NUCLEOTIDE SEQUENCE [LARGE SCALE GENOMIC DNA]</scope>
    <source>
        <strain evidence="3 4">CECT 7023</strain>
    </source>
</reference>
<dbReference type="Gene3D" id="3.20.20.100">
    <property type="entry name" value="NADP-dependent oxidoreductase domain"/>
    <property type="match status" value="1"/>
</dbReference>